<protein>
    <submittedName>
        <fullName evidence="2">Uncharacterized protein</fullName>
    </submittedName>
</protein>
<comment type="caution">
    <text evidence="2">The sequence shown here is derived from an EMBL/GenBank/DDBJ whole genome shotgun (WGS) entry which is preliminary data.</text>
</comment>
<proteinExistence type="predicted"/>
<dbReference type="AlphaFoldDB" id="A0A225VPJ0"/>
<dbReference type="EMBL" id="NBNE01003530">
    <property type="protein sequence ID" value="OWZ07461.1"/>
    <property type="molecule type" value="Genomic_DNA"/>
</dbReference>
<dbReference type="Proteomes" id="UP000198211">
    <property type="component" value="Unassembled WGS sequence"/>
</dbReference>
<feature type="region of interest" description="Disordered" evidence="1">
    <location>
        <begin position="116"/>
        <end position="152"/>
    </location>
</feature>
<evidence type="ECO:0000313" key="2">
    <source>
        <dbReference type="EMBL" id="OWZ07461.1"/>
    </source>
</evidence>
<sequence>MPAPFRTPPPDQPELEQVLTAQQQRAYGSIRHTILIPKRKVLNWPDFPKFSGKESYAKVGADFLAWEKHLCSGTYDERCDCPNDFSIFALNDKLEDKILSKWVAESNSAEQDAKVLFDQEDGGEYHGPHGKTESSQQDLDGCLCESAPGHMG</sequence>
<accession>A0A225VPJ0</accession>
<evidence type="ECO:0000313" key="3">
    <source>
        <dbReference type="Proteomes" id="UP000198211"/>
    </source>
</evidence>
<name>A0A225VPJ0_9STRA</name>
<feature type="compositionally biased region" description="Basic and acidic residues" evidence="1">
    <location>
        <begin position="116"/>
        <end position="132"/>
    </location>
</feature>
<organism evidence="2 3">
    <name type="scientific">Phytophthora megakarya</name>
    <dbReference type="NCBI Taxonomy" id="4795"/>
    <lineage>
        <taxon>Eukaryota</taxon>
        <taxon>Sar</taxon>
        <taxon>Stramenopiles</taxon>
        <taxon>Oomycota</taxon>
        <taxon>Peronosporomycetes</taxon>
        <taxon>Peronosporales</taxon>
        <taxon>Peronosporaceae</taxon>
        <taxon>Phytophthora</taxon>
    </lineage>
</organism>
<gene>
    <name evidence="2" type="ORF">PHMEG_00020142</name>
</gene>
<reference evidence="3" key="1">
    <citation type="submission" date="2017-03" db="EMBL/GenBank/DDBJ databases">
        <title>Phytopthora megakarya and P. palmivora, two closely related causual agents of cacao black pod achieved similar genome size and gene model numbers by different mechanisms.</title>
        <authorList>
            <person name="Ali S."/>
            <person name="Shao J."/>
            <person name="Larry D.J."/>
            <person name="Kronmiller B."/>
            <person name="Shen D."/>
            <person name="Strem M.D."/>
            <person name="Melnick R.L."/>
            <person name="Guiltinan M.J."/>
            <person name="Tyler B.M."/>
            <person name="Meinhardt L.W."/>
            <person name="Bailey B.A."/>
        </authorList>
    </citation>
    <scope>NUCLEOTIDE SEQUENCE [LARGE SCALE GENOMIC DNA]</scope>
    <source>
        <strain evidence="3">zdho120</strain>
    </source>
</reference>
<keyword evidence="3" id="KW-1185">Reference proteome</keyword>
<evidence type="ECO:0000256" key="1">
    <source>
        <dbReference type="SAM" id="MobiDB-lite"/>
    </source>
</evidence>